<organism evidence="3 4">
    <name type="scientific">Candidatus Desulfovibrio kirbyi</name>
    <dbReference type="NCBI Taxonomy" id="2696086"/>
    <lineage>
        <taxon>Bacteria</taxon>
        <taxon>Pseudomonadati</taxon>
        <taxon>Thermodesulfobacteriota</taxon>
        <taxon>Desulfovibrionia</taxon>
        <taxon>Desulfovibrionales</taxon>
        <taxon>Desulfovibrionaceae</taxon>
        <taxon>Desulfovibrio</taxon>
    </lineage>
</organism>
<feature type="compositionally biased region" description="Low complexity" evidence="1">
    <location>
        <begin position="153"/>
        <end position="171"/>
    </location>
</feature>
<gene>
    <name evidence="3" type="ORF">ZNDK_1070</name>
</gene>
<dbReference type="Pfam" id="PF13464">
    <property type="entry name" value="RodZ_C"/>
    <property type="match status" value="1"/>
</dbReference>
<evidence type="ECO:0000313" key="3">
    <source>
        <dbReference type="EMBL" id="GFH63299.1"/>
    </source>
</evidence>
<feature type="compositionally biased region" description="Polar residues" evidence="1">
    <location>
        <begin position="191"/>
        <end position="209"/>
    </location>
</feature>
<evidence type="ECO:0000256" key="1">
    <source>
        <dbReference type="SAM" id="MobiDB-lite"/>
    </source>
</evidence>
<reference evidence="3 4" key="1">
    <citation type="journal article" date="2020" name="ISME J.">
        <title>Parallel Reductive Genome Evolution in Desulfovibrio Ectosymbionts Independently Acquired by Trichonympha Protists in the Termite Gut.</title>
        <authorList>
            <person name="Takeuchi M."/>
            <person name="Kuwahara H."/>
            <person name="Murakami T."/>
            <person name="Takahashi K."/>
            <person name="Kajitani R."/>
            <person name="Toyoda A."/>
            <person name="Itoh T."/>
            <person name="Ohkuma M."/>
            <person name="Hongoh Y."/>
        </authorList>
    </citation>
    <scope>NUCLEOTIDE SEQUENCE [LARGE SCALE GENOMIC DNA]</scope>
    <source>
        <strain evidence="3">ZnDsv-02</strain>
    </source>
</reference>
<dbReference type="Pfam" id="PF13413">
    <property type="entry name" value="HTH_25"/>
    <property type="match status" value="1"/>
</dbReference>
<name>A0A6L2R6Z5_9BACT</name>
<feature type="compositionally biased region" description="Pro residues" evidence="1">
    <location>
        <begin position="135"/>
        <end position="148"/>
    </location>
</feature>
<accession>A0A6L2R6Z5</accession>
<comment type="caution">
    <text evidence="3">The sequence shown here is derived from an EMBL/GenBank/DDBJ whole genome shotgun (WGS) entry which is preliminary data.</text>
</comment>
<dbReference type="PANTHER" id="PTHR34475:SF1">
    <property type="entry name" value="CYTOSKELETON PROTEIN RODZ"/>
    <property type="match status" value="1"/>
</dbReference>
<dbReference type="InterPro" id="IPR001387">
    <property type="entry name" value="Cro/C1-type_HTH"/>
</dbReference>
<dbReference type="Proteomes" id="UP000505077">
    <property type="component" value="Unassembled WGS sequence"/>
</dbReference>
<dbReference type="InterPro" id="IPR010982">
    <property type="entry name" value="Lambda_DNA-bd_dom_sf"/>
</dbReference>
<dbReference type="InterPro" id="IPR050400">
    <property type="entry name" value="Bact_Cytoskel_RodZ"/>
</dbReference>
<dbReference type="SUPFAM" id="SSF47413">
    <property type="entry name" value="lambda repressor-like DNA-binding domains"/>
    <property type="match status" value="1"/>
</dbReference>
<dbReference type="EMBL" id="BLLL01000012">
    <property type="protein sequence ID" value="GFH63299.1"/>
    <property type="molecule type" value="Genomic_DNA"/>
</dbReference>
<dbReference type="PANTHER" id="PTHR34475">
    <property type="match status" value="1"/>
</dbReference>
<feature type="region of interest" description="Disordered" evidence="1">
    <location>
        <begin position="128"/>
        <end position="209"/>
    </location>
</feature>
<dbReference type="CDD" id="cd00093">
    <property type="entry name" value="HTH_XRE"/>
    <property type="match status" value="1"/>
</dbReference>
<proteinExistence type="predicted"/>
<sequence length="292" mass="31410">MTFEELGAALRAERKKRNLSIEDIAERLKIGTSLLCALEEGDASSLPHKTYAKGFIRDYASFLGLDAGEVNDAMTFLDNENKAEAAHSVYAADFPQRDGVKWLLPLSAAVLLFAGGYMAQQHFMPDNTPKRLVDPAPPIAPSVAPPQHIPARSSADSADAPQNTSSVHSPVSSPPTQPPETEQERPHPTATAPQETALGATSDTRQTSPAAPHKIIITAIEECWIHSNADTTETRQFSLYKGETFALTFTTKLKLKLGNAGGVRVHYDGEDLPVIGQSGQVKTLTFPPAASQ</sequence>
<dbReference type="InterPro" id="IPR025194">
    <property type="entry name" value="RodZ-like_C"/>
</dbReference>
<dbReference type="PROSITE" id="PS50943">
    <property type="entry name" value="HTH_CROC1"/>
    <property type="match status" value="1"/>
</dbReference>
<dbReference type="SMART" id="SM00530">
    <property type="entry name" value="HTH_XRE"/>
    <property type="match status" value="1"/>
</dbReference>
<feature type="domain" description="HTH cro/C1-type" evidence="2">
    <location>
        <begin position="10"/>
        <end position="41"/>
    </location>
</feature>
<evidence type="ECO:0000313" key="4">
    <source>
        <dbReference type="Proteomes" id="UP000505077"/>
    </source>
</evidence>
<dbReference type="AlphaFoldDB" id="A0A6L2R6Z5"/>
<dbReference type="Gene3D" id="1.10.260.40">
    <property type="entry name" value="lambda repressor-like DNA-binding domains"/>
    <property type="match status" value="1"/>
</dbReference>
<dbReference type="GO" id="GO:0003677">
    <property type="term" value="F:DNA binding"/>
    <property type="evidence" value="ECO:0007669"/>
    <property type="project" value="InterPro"/>
</dbReference>
<protein>
    <recommendedName>
        <fullName evidence="2">HTH cro/C1-type domain-containing protein</fullName>
    </recommendedName>
</protein>
<evidence type="ECO:0000259" key="2">
    <source>
        <dbReference type="PROSITE" id="PS50943"/>
    </source>
</evidence>